<evidence type="ECO:0000313" key="2">
    <source>
        <dbReference type="Proteomes" id="UP000216752"/>
    </source>
</evidence>
<sequence length="32" mass="3765">MLWGTHRELWFIVLVISLFILLFPELGDDCTS</sequence>
<keyword evidence="2" id="KW-1185">Reference proteome</keyword>
<name>A0ABZ3IU30_9FIRM</name>
<dbReference type="Proteomes" id="UP000216752">
    <property type="component" value="Chromosome"/>
</dbReference>
<gene>
    <name evidence="1" type="ORF">SPSIL_053550</name>
</gene>
<proteinExistence type="predicted"/>
<evidence type="ECO:0000313" key="1">
    <source>
        <dbReference type="EMBL" id="XFO69125.1"/>
    </source>
</evidence>
<reference evidence="1" key="1">
    <citation type="submission" date="2024-05" db="EMBL/GenBank/DDBJ databases">
        <title>Isolation and characterization of Sporomusa carbonis sp. nov., a carboxydotrophic hydrogenogen in the genus of Sporomusa isolated from a charcoal burning pile.</title>
        <authorList>
            <person name="Boeer T."/>
            <person name="Rosenbaum F."/>
            <person name="Eysell L."/>
            <person name="Mueller V."/>
            <person name="Daniel R."/>
            <person name="Poehlein A."/>
        </authorList>
    </citation>
    <scope>NUCLEOTIDE SEQUENCE [LARGE SCALE GENOMIC DNA]</scope>
    <source>
        <strain evidence="1">DSM 10669</strain>
    </source>
</reference>
<organism evidence="1 2">
    <name type="scientific">Sporomusa silvacetica DSM 10669</name>
    <dbReference type="NCBI Taxonomy" id="1123289"/>
    <lineage>
        <taxon>Bacteria</taxon>
        <taxon>Bacillati</taxon>
        <taxon>Bacillota</taxon>
        <taxon>Negativicutes</taxon>
        <taxon>Selenomonadales</taxon>
        <taxon>Sporomusaceae</taxon>
        <taxon>Sporomusa</taxon>
    </lineage>
</organism>
<dbReference type="EMBL" id="CP155573">
    <property type="protein sequence ID" value="XFO69125.1"/>
    <property type="molecule type" value="Genomic_DNA"/>
</dbReference>
<protein>
    <submittedName>
        <fullName evidence="1">Uncharacterized protein</fullName>
    </submittedName>
</protein>
<accession>A0ABZ3IU30</accession>